<dbReference type="RefSeq" id="WP_052749215.1">
    <property type="nucleotide sequence ID" value="NZ_LAVS01000002.1"/>
</dbReference>
<dbReference type="EMBL" id="RRCF01000004">
    <property type="protein sequence ID" value="RRJ19565.1"/>
    <property type="molecule type" value="Genomic_DNA"/>
</dbReference>
<evidence type="ECO:0000313" key="5">
    <source>
        <dbReference type="Proteomes" id="UP000276260"/>
    </source>
</evidence>
<accession>A0A3P3QEQ6</accession>
<gene>
    <name evidence="4" type="ORF">EIK76_14025</name>
</gene>
<evidence type="ECO:0000259" key="3">
    <source>
        <dbReference type="Pfam" id="PF13778"/>
    </source>
</evidence>
<feature type="signal peptide" evidence="2">
    <location>
        <begin position="1"/>
        <end position="22"/>
    </location>
</feature>
<reference evidence="4 5" key="1">
    <citation type="submission" date="2018-11" db="EMBL/GenBank/DDBJ databases">
        <title>Draft genome analysis of Rheinheimera mesophila isolated from an industrial waste site.</title>
        <authorList>
            <person name="Yu Q."/>
            <person name="Qi Y."/>
            <person name="Zhang H."/>
            <person name="Lu Y."/>
            <person name="Pu J."/>
        </authorList>
    </citation>
    <scope>NUCLEOTIDE SEQUENCE [LARGE SCALE GENOMIC DNA]</scope>
    <source>
        <strain evidence="4 5">IITR13</strain>
    </source>
</reference>
<dbReference type="Pfam" id="PF13778">
    <property type="entry name" value="DUF4174"/>
    <property type="match status" value="1"/>
</dbReference>
<dbReference type="Proteomes" id="UP000276260">
    <property type="component" value="Unassembled WGS sequence"/>
</dbReference>
<name>A0A3P3QEQ6_9GAMM</name>
<evidence type="ECO:0000256" key="2">
    <source>
        <dbReference type="SAM" id="SignalP"/>
    </source>
</evidence>
<dbReference type="InterPro" id="IPR025232">
    <property type="entry name" value="DUF4174"/>
</dbReference>
<feature type="domain" description="DUF4174" evidence="3">
    <location>
        <begin position="31"/>
        <end position="139"/>
    </location>
</feature>
<keyword evidence="1 2" id="KW-0732">Signal</keyword>
<dbReference type="AlphaFoldDB" id="A0A3P3QEQ6"/>
<sequence>MKIMMRFIALALVMILSGSLYAEPTATLSSLTSLQWYNRIILVNELPESQNVKAVFEQHKTQLQQRDIVWFIFDEQQLLTNYSGTLSADFVARTKEQYQLIPGKIMLIGKDGGVKFLLDRMDLEAIFTEIDAMPMRQHEMLH</sequence>
<feature type="chain" id="PRO_5018045306" evidence="2">
    <location>
        <begin position="23"/>
        <end position="142"/>
    </location>
</feature>
<protein>
    <submittedName>
        <fullName evidence="4">DUF4174 domain-containing protein</fullName>
    </submittedName>
</protein>
<organism evidence="4 5">
    <name type="scientific">Rheinheimera mesophila</name>
    <dbReference type="NCBI Taxonomy" id="1547515"/>
    <lineage>
        <taxon>Bacteria</taxon>
        <taxon>Pseudomonadati</taxon>
        <taxon>Pseudomonadota</taxon>
        <taxon>Gammaproteobacteria</taxon>
        <taxon>Chromatiales</taxon>
        <taxon>Chromatiaceae</taxon>
        <taxon>Rheinheimera</taxon>
    </lineage>
</organism>
<comment type="caution">
    <text evidence="4">The sequence shown here is derived from an EMBL/GenBank/DDBJ whole genome shotgun (WGS) entry which is preliminary data.</text>
</comment>
<keyword evidence="5" id="KW-1185">Reference proteome</keyword>
<evidence type="ECO:0000256" key="1">
    <source>
        <dbReference type="ARBA" id="ARBA00022729"/>
    </source>
</evidence>
<dbReference type="OrthoDB" id="7362103at2"/>
<evidence type="ECO:0000313" key="4">
    <source>
        <dbReference type="EMBL" id="RRJ19565.1"/>
    </source>
</evidence>
<proteinExistence type="predicted"/>